<dbReference type="AlphaFoldDB" id="A0A367FVS8"/>
<dbReference type="Gene3D" id="3.90.1200.10">
    <property type="match status" value="1"/>
</dbReference>
<evidence type="ECO:0000313" key="1">
    <source>
        <dbReference type="EMBL" id="RCH41739.1"/>
    </source>
</evidence>
<gene>
    <name evidence="1" type="ORF">C4886_16910</name>
</gene>
<organism evidence="1 2">
    <name type="scientific">Blautia obeum</name>
    <dbReference type="NCBI Taxonomy" id="40520"/>
    <lineage>
        <taxon>Bacteria</taxon>
        <taxon>Bacillati</taxon>
        <taxon>Bacillota</taxon>
        <taxon>Clostridia</taxon>
        <taxon>Lachnospirales</taxon>
        <taxon>Lachnospiraceae</taxon>
        <taxon>Blautia</taxon>
    </lineage>
</organism>
<dbReference type="Proteomes" id="UP000253208">
    <property type="component" value="Unassembled WGS sequence"/>
</dbReference>
<protein>
    <recommendedName>
        <fullName evidence="3">CotS family spore coat protein</fullName>
    </recommendedName>
</protein>
<dbReference type="EMBL" id="PSQG01000036">
    <property type="protein sequence ID" value="RCH41739.1"/>
    <property type="molecule type" value="Genomic_DNA"/>
</dbReference>
<dbReference type="InterPro" id="IPR047175">
    <property type="entry name" value="CotS-like"/>
</dbReference>
<dbReference type="PANTHER" id="PTHR39179">
    <property type="entry name" value="SPORE COAT PROTEIN I"/>
    <property type="match status" value="1"/>
</dbReference>
<dbReference type="PANTHER" id="PTHR39179:SF3">
    <property type="entry name" value="COTS-RELATED PROTEIN"/>
    <property type="match status" value="1"/>
</dbReference>
<evidence type="ECO:0000313" key="2">
    <source>
        <dbReference type="Proteomes" id="UP000253208"/>
    </source>
</evidence>
<accession>A0A367FVS8</accession>
<sequence>MYDYGLSVLEQYGLTASFSGRVRGALLCRTEKGPVILREFHGSEKKLSMQQQLLEKMKEQNCLVDAYLRNREGVLVSRDKDSVPYTAQIWFEGRECDTRSENDILKSIRTLAQIHKIMQLPVEMDYAGRNLQEEYIRHNQEMKKIRRFIRKKGAVNSFEKDYLKSVEWFLQKGEEAAAMLETTDYKNLRQQSLQSGSICHGEYNQHNVLILGKNTAVTNFSHWSFDVQMADLYRFMRKILEKYSWDLHLAQKMLSAYDSVRPLSESEWQNLRVRFCYPEKYWKLANHYYTHNKAVISGKNVEKLRTLIHQKKQWEEFSKQCFRQ</sequence>
<dbReference type="SUPFAM" id="SSF56112">
    <property type="entry name" value="Protein kinase-like (PK-like)"/>
    <property type="match status" value="1"/>
</dbReference>
<evidence type="ECO:0008006" key="3">
    <source>
        <dbReference type="Google" id="ProtNLM"/>
    </source>
</evidence>
<dbReference type="RefSeq" id="WP_022427359.1">
    <property type="nucleotide sequence ID" value="NZ_PSQG01000036.1"/>
</dbReference>
<dbReference type="InterPro" id="IPR011009">
    <property type="entry name" value="Kinase-like_dom_sf"/>
</dbReference>
<proteinExistence type="predicted"/>
<dbReference type="GO" id="GO:0042601">
    <property type="term" value="C:endospore-forming forespore"/>
    <property type="evidence" value="ECO:0007669"/>
    <property type="project" value="TreeGrafter"/>
</dbReference>
<reference evidence="1 2" key="1">
    <citation type="submission" date="2018-02" db="EMBL/GenBank/DDBJ databases">
        <title>Complete genome sequencing of Faecalibacterium prausnitzii strains isolated from the human gut.</title>
        <authorList>
            <person name="Fitzgerald B.C."/>
            <person name="Shkoporov A.N."/>
            <person name="Ross P.R."/>
            <person name="Hill C."/>
        </authorList>
    </citation>
    <scope>NUCLEOTIDE SEQUENCE [LARGE SCALE GENOMIC DNA]</scope>
    <source>
        <strain evidence="1 2">APC942/31-1</strain>
    </source>
</reference>
<comment type="caution">
    <text evidence="1">The sequence shown here is derived from an EMBL/GenBank/DDBJ whole genome shotgun (WGS) entry which is preliminary data.</text>
</comment>
<name>A0A367FVS8_9FIRM</name>